<dbReference type="GeneID" id="62167901"/>
<sequence>MISHRFIVVLRFFATLAFLLVLGVFAASIKDEVIKTNRWWPKTNAWWPKTDTWWPTTTLPSAKPSQPDPLPYMVIVGDRYASHIGGGCKSFLPLKSSAEEPMNLERVRREAGGKMAVIGGAIYEKTWMIYLSDSLSHAEIGEHLDAVCEAIKSSGLRGIVEGFTDRGRHMRYYYGRFEDDTVVAISKSDAVERITPLKSWLTKP</sequence>
<reference evidence="2" key="1">
    <citation type="submission" date="2020-03" db="EMBL/GenBank/DDBJ databases">
        <authorList>
            <person name="He L."/>
        </authorList>
    </citation>
    <scope>NUCLEOTIDE SEQUENCE</scope>
    <source>
        <strain evidence="2">CkLH20</strain>
    </source>
</reference>
<dbReference type="Proteomes" id="UP000781932">
    <property type="component" value="Unassembled WGS sequence"/>
</dbReference>
<keyword evidence="3" id="KW-1185">Reference proteome</keyword>
<proteinExistence type="predicted"/>
<comment type="caution">
    <text evidence="2">The sequence shown here is derived from an EMBL/GenBank/DDBJ whole genome shotgun (WGS) entry which is preliminary data.</text>
</comment>
<feature type="signal peptide" evidence="1">
    <location>
        <begin position="1"/>
        <end position="26"/>
    </location>
</feature>
<protein>
    <submittedName>
        <fullName evidence="2">Uncharacterized protein</fullName>
    </submittedName>
</protein>
<evidence type="ECO:0000256" key="1">
    <source>
        <dbReference type="SAM" id="SignalP"/>
    </source>
</evidence>
<dbReference type="EMBL" id="JAATWM020000054">
    <property type="protein sequence ID" value="KAF9870446.1"/>
    <property type="molecule type" value="Genomic_DNA"/>
</dbReference>
<dbReference type="AlphaFoldDB" id="A0A9P6HWU4"/>
<organism evidence="2 3">
    <name type="scientific">Colletotrichum karsti</name>
    <dbReference type="NCBI Taxonomy" id="1095194"/>
    <lineage>
        <taxon>Eukaryota</taxon>
        <taxon>Fungi</taxon>
        <taxon>Dikarya</taxon>
        <taxon>Ascomycota</taxon>
        <taxon>Pezizomycotina</taxon>
        <taxon>Sordariomycetes</taxon>
        <taxon>Hypocreomycetidae</taxon>
        <taxon>Glomerellales</taxon>
        <taxon>Glomerellaceae</taxon>
        <taxon>Colletotrichum</taxon>
        <taxon>Colletotrichum boninense species complex</taxon>
    </lineage>
</organism>
<feature type="chain" id="PRO_5040174620" evidence="1">
    <location>
        <begin position="27"/>
        <end position="204"/>
    </location>
</feature>
<keyword evidence="1" id="KW-0732">Signal</keyword>
<reference evidence="2" key="2">
    <citation type="submission" date="2020-11" db="EMBL/GenBank/DDBJ databases">
        <title>Whole genome sequencing of Colletotrichum sp.</title>
        <authorList>
            <person name="Li H."/>
        </authorList>
    </citation>
    <scope>NUCLEOTIDE SEQUENCE</scope>
    <source>
        <strain evidence="2">CkLH20</strain>
    </source>
</reference>
<evidence type="ECO:0000313" key="2">
    <source>
        <dbReference type="EMBL" id="KAF9870446.1"/>
    </source>
</evidence>
<accession>A0A9P6HWU4</accession>
<name>A0A9P6HWU4_9PEZI</name>
<gene>
    <name evidence="2" type="ORF">CkaCkLH20_12113</name>
</gene>
<evidence type="ECO:0000313" key="3">
    <source>
        <dbReference type="Proteomes" id="UP000781932"/>
    </source>
</evidence>
<dbReference type="RefSeq" id="XP_038739907.1">
    <property type="nucleotide sequence ID" value="XM_038894827.1"/>
</dbReference>